<reference evidence="1" key="1">
    <citation type="submission" date="2016-10" db="EMBL/GenBank/DDBJ databases">
        <title>Sequence of Gallionella enrichment culture.</title>
        <authorList>
            <person name="Poehlein A."/>
            <person name="Muehling M."/>
            <person name="Daniel R."/>
        </authorList>
    </citation>
    <scope>NUCLEOTIDE SEQUENCE</scope>
</reference>
<organism evidence="1">
    <name type="scientific">mine drainage metagenome</name>
    <dbReference type="NCBI Taxonomy" id="410659"/>
    <lineage>
        <taxon>unclassified sequences</taxon>
        <taxon>metagenomes</taxon>
        <taxon>ecological metagenomes</taxon>
    </lineage>
</organism>
<proteinExistence type="predicted"/>
<name>A0A1J5TAP0_9ZZZZ</name>
<gene>
    <name evidence="1" type="ORF">GALL_56810</name>
</gene>
<dbReference type="EMBL" id="MLJW01000015">
    <property type="protein sequence ID" value="OIR13296.1"/>
    <property type="molecule type" value="Genomic_DNA"/>
</dbReference>
<protein>
    <submittedName>
        <fullName evidence="1">Uncharacterized protein</fullName>
    </submittedName>
</protein>
<dbReference type="AlphaFoldDB" id="A0A1J5TAP0"/>
<evidence type="ECO:0000313" key="1">
    <source>
        <dbReference type="EMBL" id="OIR13296.1"/>
    </source>
</evidence>
<accession>A0A1J5TAP0</accession>
<sequence length="327" mass="37298">MKTLKLLLMASVLCSHPVFSQQEIPLCKAFDLLIKSAPSNFSDYQGAKTNTDPQSKEYRSTLEIAGAKSSTINGLLNYYSFHSDFGKYATDEEATKVLKKLQAEFITCKPDFEFVFQKDNVINQYNYYLVNKHAAGLRFYNAYFNKRQVGNQFTVTFAIQKTDLLREYIYLTNEPDYNQKECKEVRIIVEASKEKFERLKGELTNNGYIEYYKSLLCITGLQNCRIYPVNVFHKIPTFDVVAGANLTKDQAKQLMENVTRLIAMSLGKRYAVGSAKDGELITFCLKDDTGKNEKDVAAIILNKSSGLENFMQKGTTYSVKLEFYTVN</sequence>
<comment type="caution">
    <text evidence="1">The sequence shown here is derived from an EMBL/GenBank/DDBJ whole genome shotgun (WGS) entry which is preliminary data.</text>
</comment>